<evidence type="ECO:0000256" key="3">
    <source>
        <dbReference type="ARBA" id="ARBA00022679"/>
    </source>
</evidence>
<dbReference type="PROSITE" id="PS00108">
    <property type="entry name" value="PROTEIN_KINASE_ST"/>
    <property type="match status" value="1"/>
</dbReference>
<evidence type="ECO:0000256" key="7">
    <source>
        <dbReference type="PROSITE-ProRule" id="PRU10141"/>
    </source>
</evidence>
<dbReference type="InterPro" id="IPR017441">
    <property type="entry name" value="Protein_kinase_ATP_BS"/>
</dbReference>
<dbReference type="EMBL" id="BBYQ01000114">
    <property type="protein sequence ID" value="GAP31444.1"/>
    <property type="molecule type" value="Genomic_DNA"/>
</dbReference>
<dbReference type="KEGG" id="nsr:NS506_06940"/>
<reference evidence="10 11" key="2">
    <citation type="journal article" date="2016" name="Genome Announc.">
        <title>Draft Genome Sequence of Erythromycin- and Oxytetracycline-Sensitive Nocardia seriolae Strain U-1 (NBRC 110359).</title>
        <authorList>
            <person name="Imajoh M."/>
            <person name="Sukeda M."/>
            <person name="Shimizu M."/>
            <person name="Yamane J."/>
            <person name="Ohnishi K."/>
            <person name="Oshima S."/>
        </authorList>
    </citation>
    <scope>NUCLEOTIDE SEQUENCE [LARGE SCALE GENOMIC DNA]</scope>
    <source>
        <strain evidence="10 11">U-1</strain>
    </source>
</reference>
<dbReference type="SUPFAM" id="SSF56112">
    <property type="entry name" value="Protein kinase-like (PK-like)"/>
    <property type="match status" value="1"/>
</dbReference>
<keyword evidence="6 7" id="KW-0067">ATP-binding</keyword>
<dbReference type="PANTHER" id="PTHR43289:SF6">
    <property type="entry name" value="SERINE_THREONINE-PROTEIN KINASE NEKL-3"/>
    <property type="match status" value="1"/>
</dbReference>
<keyword evidence="2 9" id="KW-0723">Serine/threonine-protein kinase</keyword>
<dbReference type="Proteomes" id="UP000180166">
    <property type="component" value="Chromosome"/>
</dbReference>
<dbReference type="InterPro" id="IPR011009">
    <property type="entry name" value="Kinase-like_dom_sf"/>
</dbReference>
<dbReference type="InterPro" id="IPR000719">
    <property type="entry name" value="Prot_kinase_dom"/>
</dbReference>
<dbReference type="AlphaFoldDB" id="A0A0B8NBA0"/>
<evidence type="ECO:0000256" key="5">
    <source>
        <dbReference type="ARBA" id="ARBA00022777"/>
    </source>
</evidence>
<dbReference type="GO" id="GO:0004674">
    <property type="term" value="F:protein serine/threonine kinase activity"/>
    <property type="evidence" value="ECO:0007669"/>
    <property type="project" value="UniProtKB-KW"/>
</dbReference>
<dbReference type="EMBL" id="CP017839">
    <property type="protein sequence ID" value="APB00969.1"/>
    <property type="molecule type" value="Genomic_DNA"/>
</dbReference>
<dbReference type="SMART" id="SM00220">
    <property type="entry name" value="S_TKc"/>
    <property type="match status" value="1"/>
</dbReference>
<protein>
    <recommendedName>
        <fullName evidence="1">non-specific serine/threonine protein kinase</fullName>
        <ecNumber evidence="1">2.7.11.1</ecNumber>
    </recommendedName>
</protein>
<evidence type="ECO:0000256" key="4">
    <source>
        <dbReference type="ARBA" id="ARBA00022741"/>
    </source>
</evidence>
<gene>
    <name evidence="9" type="ORF">NS506_06940</name>
    <name evidence="10" type="ORF">NSK11_contig00114-0025</name>
</gene>
<keyword evidence="3 9" id="KW-0808">Transferase</keyword>
<dbReference type="InterPro" id="IPR008271">
    <property type="entry name" value="Ser/Thr_kinase_AS"/>
</dbReference>
<feature type="domain" description="Protein kinase" evidence="8">
    <location>
        <begin position="12"/>
        <end position="187"/>
    </location>
</feature>
<evidence type="ECO:0000313" key="12">
    <source>
        <dbReference type="Proteomes" id="UP000180166"/>
    </source>
</evidence>
<dbReference type="GO" id="GO:0005524">
    <property type="term" value="F:ATP binding"/>
    <property type="evidence" value="ECO:0007669"/>
    <property type="project" value="UniProtKB-UniRule"/>
</dbReference>
<organism evidence="9 12">
    <name type="scientific">Nocardia seriolae</name>
    <dbReference type="NCBI Taxonomy" id="37332"/>
    <lineage>
        <taxon>Bacteria</taxon>
        <taxon>Bacillati</taxon>
        <taxon>Actinomycetota</taxon>
        <taxon>Actinomycetes</taxon>
        <taxon>Mycobacteriales</taxon>
        <taxon>Nocardiaceae</taxon>
        <taxon>Nocardia</taxon>
    </lineage>
</organism>
<evidence type="ECO:0000256" key="1">
    <source>
        <dbReference type="ARBA" id="ARBA00012513"/>
    </source>
</evidence>
<name>A0A0B8NBA0_9NOCA</name>
<accession>A0A0B8NBA0</accession>
<keyword evidence="11" id="KW-1185">Reference proteome</keyword>
<keyword evidence="5 9" id="KW-0418">Kinase</keyword>
<evidence type="ECO:0000259" key="8">
    <source>
        <dbReference type="PROSITE" id="PS50011"/>
    </source>
</evidence>
<dbReference type="Gene3D" id="1.10.510.10">
    <property type="entry name" value="Transferase(Phosphotransferase) domain 1"/>
    <property type="match status" value="1"/>
</dbReference>
<dbReference type="Pfam" id="PF00069">
    <property type="entry name" value="Pkinase"/>
    <property type="match status" value="1"/>
</dbReference>
<dbReference type="RefSeq" id="WP_052086835.1">
    <property type="nucleotide sequence ID" value="NZ_AP017900.1"/>
</dbReference>
<dbReference type="EC" id="2.7.11.1" evidence="1"/>
<sequence>MELRAGTEFAGYVIERQLGAGGMGVVYLARHPSLERLVALKILNDMLANDPGARAAFEREAKLAARLEHPNIVAVYDRSGPGDPALWLSMRYIAGGDAAGLLTAEPGGLDPARALQLLADAADALDHGHAQGVLHRDVKPANLLIDHDRRRGERAVLTDFGIAKTLEDTVTLSSVAASFAYAAPSAS</sequence>
<dbReference type="Gene3D" id="3.30.200.20">
    <property type="entry name" value="Phosphorylase Kinase, domain 1"/>
    <property type="match status" value="1"/>
</dbReference>
<evidence type="ECO:0000313" key="10">
    <source>
        <dbReference type="EMBL" id="GAP31444.1"/>
    </source>
</evidence>
<keyword evidence="4 7" id="KW-0547">Nucleotide-binding</keyword>
<evidence type="ECO:0000313" key="9">
    <source>
        <dbReference type="EMBL" id="APB00969.1"/>
    </source>
</evidence>
<reference evidence="11" key="1">
    <citation type="submission" date="2015-07" db="EMBL/GenBank/DDBJ databases">
        <title>Nocardia seriolae U-1 whole genome shotgun sequence.</title>
        <authorList>
            <person name="Imajoh M."/>
            <person name="Fukumoto Y."/>
            <person name="Sukeda M."/>
            <person name="Yamane J."/>
            <person name="Yamasaki K."/>
            <person name="Shimizu M."/>
            <person name="Ohnishi K."/>
            <person name="Oshima S."/>
        </authorList>
    </citation>
    <scope>NUCLEOTIDE SEQUENCE [LARGE SCALE GENOMIC DNA]</scope>
    <source>
        <strain evidence="11">U-1</strain>
    </source>
</reference>
<dbReference type="OrthoDB" id="9762169at2"/>
<evidence type="ECO:0000313" key="11">
    <source>
        <dbReference type="Proteomes" id="UP000037179"/>
    </source>
</evidence>
<dbReference type="Proteomes" id="UP000037179">
    <property type="component" value="Unassembled WGS sequence"/>
</dbReference>
<evidence type="ECO:0000256" key="6">
    <source>
        <dbReference type="ARBA" id="ARBA00022840"/>
    </source>
</evidence>
<dbReference type="PROSITE" id="PS00107">
    <property type="entry name" value="PROTEIN_KINASE_ATP"/>
    <property type="match status" value="1"/>
</dbReference>
<dbReference type="CDD" id="cd14014">
    <property type="entry name" value="STKc_PknB_like"/>
    <property type="match status" value="1"/>
</dbReference>
<evidence type="ECO:0000256" key="2">
    <source>
        <dbReference type="ARBA" id="ARBA00022527"/>
    </source>
</evidence>
<feature type="binding site" evidence="7">
    <location>
        <position position="41"/>
    </location>
    <ligand>
        <name>ATP</name>
        <dbReference type="ChEBI" id="CHEBI:30616"/>
    </ligand>
</feature>
<dbReference type="PROSITE" id="PS50011">
    <property type="entry name" value="PROTEIN_KINASE_DOM"/>
    <property type="match status" value="1"/>
</dbReference>
<dbReference type="PANTHER" id="PTHR43289">
    <property type="entry name" value="MITOGEN-ACTIVATED PROTEIN KINASE KINASE KINASE 20-RELATED"/>
    <property type="match status" value="1"/>
</dbReference>
<reference evidence="9 12" key="3">
    <citation type="submission" date="2016-10" db="EMBL/GenBank/DDBJ databases">
        <title>Genome sequence of Nocardia seriolae strain EM150506, isolated from Anguila japonica.</title>
        <authorList>
            <person name="Han H.-J."/>
        </authorList>
    </citation>
    <scope>NUCLEOTIDE SEQUENCE [LARGE SCALE GENOMIC DNA]</scope>
    <source>
        <strain evidence="9 12">EM150506</strain>
    </source>
</reference>
<dbReference type="GeneID" id="93369839"/>
<proteinExistence type="predicted"/>